<dbReference type="PANTHER" id="PTHR41259:SF1">
    <property type="entry name" value="DOUBLE-STRAND BREAK REPAIR RAD50 ATPASE, PUTATIVE-RELATED"/>
    <property type="match status" value="1"/>
</dbReference>
<proteinExistence type="predicted"/>
<feature type="coiled-coil region" evidence="1">
    <location>
        <begin position="474"/>
        <end position="651"/>
    </location>
</feature>
<gene>
    <name evidence="4" type="ORF">MED297_17368</name>
</gene>
<dbReference type="Pfam" id="PF13175">
    <property type="entry name" value="AAA_15"/>
    <property type="match status" value="1"/>
</dbReference>
<feature type="compositionally biased region" description="Low complexity" evidence="2">
    <location>
        <begin position="261"/>
        <end position="276"/>
    </location>
</feature>
<accession>A4BFN9</accession>
<comment type="caution">
    <text evidence="4">The sequence shown here is derived from an EMBL/GenBank/DDBJ whole genome shotgun (WGS) entry which is preliminary data.</text>
</comment>
<evidence type="ECO:0000256" key="2">
    <source>
        <dbReference type="SAM" id="MobiDB-lite"/>
    </source>
</evidence>
<dbReference type="Proteomes" id="UP000005953">
    <property type="component" value="Unassembled WGS sequence"/>
</dbReference>
<evidence type="ECO:0000259" key="3">
    <source>
        <dbReference type="Pfam" id="PF13175"/>
    </source>
</evidence>
<dbReference type="EMBL" id="AAOE01000013">
    <property type="protein sequence ID" value="EAR09134.1"/>
    <property type="molecule type" value="Genomic_DNA"/>
</dbReference>
<dbReference type="PANTHER" id="PTHR41259">
    <property type="entry name" value="DOUBLE-STRAND BREAK REPAIR RAD50 ATPASE, PUTATIVE-RELATED"/>
    <property type="match status" value="1"/>
</dbReference>
<dbReference type="InterPro" id="IPR041685">
    <property type="entry name" value="AAA_GajA/Old/RecF-like"/>
</dbReference>
<dbReference type="Gene3D" id="3.40.50.300">
    <property type="entry name" value="P-loop containing nucleotide triphosphate hydrolases"/>
    <property type="match status" value="2"/>
</dbReference>
<dbReference type="HOGENOM" id="CLU_015046_0_0_6"/>
<protein>
    <submittedName>
        <fullName evidence="4">Putative GTP-binding protein</fullName>
    </submittedName>
</protein>
<feature type="compositionally biased region" description="Basic and acidic residues" evidence="2">
    <location>
        <begin position="334"/>
        <end position="343"/>
    </location>
</feature>
<organism evidence="4 5">
    <name type="scientific">Reinekea blandensis MED297</name>
    <dbReference type="NCBI Taxonomy" id="314283"/>
    <lineage>
        <taxon>Bacteria</taxon>
        <taxon>Pseudomonadati</taxon>
        <taxon>Pseudomonadota</taxon>
        <taxon>Gammaproteobacteria</taxon>
        <taxon>Oceanospirillales</taxon>
        <taxon>Saccharospirillaceae</taxon>
        <taxon>Reinekea</taxon>
    </lineage>
</organism>
<dbReference type="InterPro" id="IPR027417">
    <property type="entry name" value="P-loop_NTPase"/>
</dbReference>
<evidence type="ECO:0000256" key="1">
    <source>
        <dbReference type="SAM" id="Coils"/>
    </source>
</evidence>
<feature type="domain" description="Endonuclease GajA/Old nuclease/RecF-like AAA" evidence="3">
    <location>
        <begin position="1"/>
        <end position="339"/>
    </location>
</feature>
<keyword evidence="1" id="KW-0175">Coiled coil</keyword>
<dbReference type="STRING" id="314283.MED297_17368"/>
<dbReference type="AlphaFoldDB" id="A4BFN9"/>
<sequence length="883" mass="99975">MKLTRVSIDSVRQFREPLTLENLAEGLNLFVGPNESGKSTLVSAIRAAFFERYKSNSVKDLQPWGDSSAAPSVSIAFEWQNQSWQLDKRFLKRQRCDLKTPSETLNGEEAEERLAELLGYGFSGRGASKAENWGIPGLLWVEQGQVQNIQEPVDHASTHLQSVLSNQLGDVASTQGDALIDRIEAQSKELLTATGQPNKFLKGIIQADDDAQAKLSALQDDVRQYNDQVDELGRLQSQQQEQDHNQPWNALRKQADQARGQLQEARQWQQQQQSQKQTRHEVTRQIELTREKLQGFEDQSERLQQRAQAHQQALQQRESCAAREPVLKKSLETAKQAEQDARQRAQQARQSNRTLQLRQSHQQVQAQCQDLTDKLTKAEALDAQIAELSQQQAMLVVDADALTALQQSERKREQLILQQEALASRLSFNLQENANVRVNGDAVSGQGERALVARTTVDIEGVGSISFEPGGSDLAELQRQTENVTAKRDDALQRLSVASLDEAEQNAEQHRSVTQALEAKRTELRFFAPKGLEELRRERQQLHDQQAQLNEQLSTLPDIAEAEVDVDRAERLLEEAGDALKQVEADWNAYQLELAQAQHHASAAEQEWQRLSEQLSSPEQQALKEQTQQELIDLQARDQSFQNAIAALQEKIDNANPDLLEQDIQRLTQSADSQEADARERTRQIDRLQTLLEQVGATGLGEKLDDAQRAATQAQQRRVELERRAEALWLLLEQLRSARHRLTQKLQAPLQKHLNHYLRLLFPGAELTVDDQLRPEQLQRKDQDRADMTTLSYGAQEQMGLICRLAYADLLKEAGRPTLIILDDALVHSDRERLDQMKRILFDAATRHQVLLFSCHPENWRDLGVAAVDLQALKAQPSALRLE</sequence>
<feature type="coiled-coil region" evidence="1">
    <location>
        <begin position="697"/>
        <end position="724"/>
    </location>
</feature>
<feature type="coiled-coil region" evidence="1">
    <location>
        <begin position="208"/>
        <end position="242"/>
    </location>
</feature>
<name>A4BFN9_9GAMM</name>
<evidence type="ECO:0000313" key="5">
    <source>
        <dbReference type="Proteomes" id="UP000005953"/>
    </source>
</evidence>
<feature type="region of interest" description="Disordered" evidence="2">
    <location>
        <begin position="297"/>
        <end position="321"/>
    </location>
</feature>
<keyword evidence="5" id="KW-1185">Reference proteome</keyword>
<feature type="region of interest" description="Disordered" evidence="2">
    <location>
        <begin position="334"/>
        <end position="359"/>
    </location>
</feature>
<dbReference type="SUPFAM" id="SSF52540">
    <property type="entry name" value="P-loop containing nucleoside triphosphate hydrolases"/>
    <property type="match status" value="1"/>
</dbReference>
<feature type="region of interest" description="Disordered" evidence="2">
    <location>
        <begin position="253"/>
        <end position="282"/>
    </location>
</feature>
<evidence type="ECO:0000313" key="4">
    <source>
        <dbReference type="EMBL" id="EAR09134.1"/>
    </source>
</evidence>
<dbReference type="RefSeq" id="WP_008043867.1">
    <property type="nucleotide sequence ID" value="NZ_CH724150.1"/>
</dbReference>
<reference evidence="4 5" key="1">
    <citation type="submission" date="2006-02" db="EMBL/GenBank/DDBJ databases">
        <authorList>
            <person name="Pinhassi J."/>
            <person name="Pedros-Alio C."/>
            <person name="Ferriera S."/>
            <person name="Johnson J."/>
            <person name="Kravitz S."/>
            <person name="Halpern A."/>
            <person name="Remington K."/>
            <person name="Beeson K."/>
            <person name="Tran B."/>
            <person name="Rogers Y.-H."/>
            <person name="Friedman R."/>
            <person name="Venter J.C."/>
        </authorList>
    </citation>
    <scope>NUCLEOTIDE SEQUENCE [LARGE SCALE GENOMIC DNA]</scope>
    <source>
        <strain evidence="4 5">MED297</strain>
    </source>
</reference>
<dbReference type="OrthoDB" id="9764467at2"/>
<feature type="compositionally biased region" description="Low complexity" evidence="2">
    <location>
        <begin position="305"/>
        <end position="317"/>
    </location>
</feature>